<evidence type="ECO:0000256" key="2">
    <source>
        <dbReference type="ARBA" id="ARBA00022448"/>
    </source>
</evidence>
<dbReference type="InterPro" id="IPR000531">
    <property type="entry name" value="Beta-barrel_TonB"/>
</dbReference>
<accession>A0A0C2YC89</accession>
<evidence type="ECO:0000256" key="10">
    <source>
        <dbReference type="PROSITE-ProRule" id="PRU10144"/>
    </source>
</evidence>
<keyword evidence="7 9" id="KW-0472">Membrane</keyword>
<dbReference type="EMBL" id="JXSL01000030">
    <property type="protein sequence ID" value="KIL97364.1"/>
    <property type="molecule type" value="Genomic_DNA"/>
</dbReference>
<gene>
    <name evidence="14" type="ORF">CCC_00425</name>
</gene>
<organism evidence="14 15">
    <name type="scientific">Paramagnetospirillum magnetotacticum MS-1</name>
    <dbReference type="NCBI Taxonomy" id="272627"/>
    <lineage>
        <taxon>Bacteria</taxon>
        <taxon>Pseudomonadati</taxon>
        <taxon>Pseudomonadota</taxon>
        <taxon>Alphaproteobacteria</taxon>
        <taxon>Rhodospirillales</taxon>
        <taxon>Magnetospirillaceae</taxon>
        <taxon>Paramagnetospirillum</taxon>
    </lineage>
</organism>
<evidence type="ECO:0000256" key="7">
    <source>
        <dbReference type="ARBA" id="ARBA00023136"/>
    </source>
</evidence>
<dbReference type="GO" id="GO:0009279">
    <property type="term" value="C:cell outer membrane"/>
    <property type="evidence" value="ECO:0007669"/>
    <property type="project" value="UniProtKB-SubCell"/>
</dbReference>
<evidence type="ECO:0000259" key="13">
    <source>
        <dbReference type="Pfam" id="PF07715"/>
    </source>
</evidence>
<evidence type="ECO:0000256" key="1">
    <source>
        <dbReference type="ARBA" id="ARBA00004571"/>
    </source>
</evidence>
<comment type="similarity">
    <text evidence="9 11">Belongs to the TonB-dependent receptor family.</text>
</comment>
<evidence type="ECO:0000256" key="8">
    <source>
        <dbReference type="ARBA" id="ARBA00023237"/>
    </source>
</evidence>
<feature type="short sequence motif" description="TonB C-terminal box" evidence="10">
    <location>
        <begin position="696"/>
        <end position="713"/>
    </location>
</feature>
<dbReference type="Pfam" id="PF00593">
    <property type="entry name" value="TonB_dep_Rec_b-barrel"/>
    <property type="match status" value="1"/>
</dbReference>
<feature type="domain" description="TonB-dependent receptor plug" evidence="13">
    <location>
        <begin position="60"/>
        <end position="147"/>
    </location>
</feature>
<dbReference type="Gene3D" id="2.40.170.20">
    <property type="entry name" value="TonB-dependent receptor, beta-barrel domain"/>
    <property type="match status" value="1"/>
</dbReference>
<dbReference type="OrthoDB" id="9760333at2"/>
<dbReference type="InterPro" id="IPR037066">
    <property type="entry name" value="Plug_dom_sf"/>
</dbReference>
<keyword evidence="8 9" id="KW-0998">Cell outer membrane</keyword>
<evidence type="ECO:0000256" key="4">
    <source>
        <dbReference type="ARBA" id="ARBA00022692"/>
    </source>
</evidence>
<dbReference type="InterPro" id="IPR010917">
    <property type="entry name" value="TonB_rcpt_CS"/>
</dbReference>
<evidence type="ECO:0000313" key="15">
    <source>
        <dbReference type="Proteomes" id="UP000031971"/>
    </source>
</evidence>
<dbReference type="Pfam" id="PF07715">
    <property type="entry name" value="Plug"/>
    <property type="match status" value="1"/>
</dbReference>
<evidence type="ECO:0000256" key="11">
    <source>
        <dbReference type="RuleBase" id="RU003357"/>
    </source>
</evidence>
<dbReference type="AlphaFoldDB" id="A0A0C2YC89"/>
<dbReference type="InterPro" id="IPR012910">
    <property type="entry name" value="Plug_dom"/>
</dbReference>
<reference evidence="14 15" key="1">
    <citation type="submission" date="2015-01" db="EMBL/GenBank/DDBJ databases">
        <title>Genome Sequence of Magnetospirillum magnetotacticum Strain MS-1.</title>
        <authorList>
            <person name="Marinov G.K."/>
            <person name="Smalley M.D."/>
            <person name="DeSalvo G."/>
        </authorList>
    </citation>
    <scope>NUCLEOTIDE SEQUENCE [LARGE SCALE GENOMIC DNA]</scope>
    <source>
        <strain evidence="14 15">MS-1</strain>
    </source>
</reference>
<feature type="domain" description="TonB-dependent receptor-like beta-barrel" evidence="12">
    <location>
        <begin position="208"/>
        <end position="669"/>
    </location>
</feature>
<evidence type="ECO:0000256" key="3">
    <source>
        <dbReference type="ARBA" id="ARBA00022452"/>
    </source>
</evidence>
<keyword evidence="2 9" id="KW-0813">Transport</keyword>
<evidence type="ECO:0000259" key="12">
    <source>
        <dbReference type="Pfam" id="PF00593"/>
    </source>
</evidence>
<dbReference type="InterPro" id="IPR036942">
    <property type="entry name" value="Beta-barrel_TonB_sf"/>
</dbReference>
<keyword evidence="3 9" id="KW-1134">Transmembrane beta strand</keyword>
<sequence>MTCHAIHRGGYRHGRIRLFATTFLTSIVFAGAIPAWAEDIPEVVITAPRFSVPAESKLDAAGDTARLLSRTPGFNLIPNGGVSSLPDIHGLGDDRLKVLVDGMEITSACSNHMNPPLSYMDSSKVEKIDVWSGITPVSAGGDNIGGVISVKSAPPVFAGPGEGYKLGGSASAFFKSVNTGIGGSLNLHGADDSYSIGYDGSWSRGLNYQAGGDGKTIHSTRYESRNHELTLGARGNAGLLVLKAGQQDIPFQGFANQRMDMTGNKGYHGNGRYEGEFGWGKLEAKAYWQQVKHSMDQAANEKGGQMPMRTDATDFGYAVKGDIRVSDSKTIRIGQEFHRFMLDDWWPPVAGSGGMMDPLSFKSINNGTRDVISAFAEWEEKWSPQWTTLLGLRSDTVVMNTGSVQGYGTSAMMNGSEIADSKLFNTRNHGKIDANFDITALVRYEPDASTTGELGYARKSRSPNLYERYSWSTTGMDSQMINWAGDANGYVGNLDLKPEVAHTLSTSFGLHDAGRKDWAAKATPYFTYIADYIGVDFVTNRTSNSSIFPLLKFANHDAMMYGMDFSGSTFVARDTGYGDFKLAGTIGWLHGEMVNTGKAMYHVMPINGKAAIEHGLGGWTNAIEAQLVGTKAGVDAVRHEPKTPGYALLNLRSGYGWDAVQVNLGIDNLLDKRYYHPLGGVDYANWKRSGSTGQVGALPAPGRSFNAGVTVTF</sequence>
<comment type="subcellular location">
    <subcellularLocation>
        <location evidence="1 9">Cell outer membrane</location>
        <topology evidence="1 9">Multi-pass membrane protein</topology>
    </subcellularLocation>
</comment>
<evidence type="ECO:0000256" key="9">
    <source>
        <dbReference type="PROSITE-ProRule" id="PRU01360"/>
    </source>
</evidence>
<dbReference type="SUPFAM" id="SSF56935">
    <property type="entry name" value="Porins"/>
    <property type="match status" value="1"/>
</dbReference>
<dbReference type="GO" id="GO:0015344">
    <property type="term" value="F:siderophore uptake transmembrane transporter activity"/>
    <property type="evidence" value="ECO:0007669"/>
    <property type="project" value="TreeGrafter"/>
</dbReference>
<keyword evidence="5" id="KW-0732">Signal</keyword>
<dbReference type="PANTHER" id="PTHR30069:SF49">
    <property type="entry name" value="OUTER MEMBRANE PROTEIN C"/>
    <property type="match status" value="1"/>
</dbReference>
<evidence type="ECO:0000256" key="5">
    <source>
        <dbReference type="ARBA" id="ARBA00022729"/>
    </source>
</evidence>
<dbReference type="STRING" id="272627.CCC_00425"/>
<dbReference type="PROSITE" id="PS52016">
    <property type="entry name" value="TONB_DEPENDENT_REC_3"/>
    <property type="match status" value="1"/>
</dbReference>
<keyword evidence="15" id="KW-1185">Reference proteome</keyword>
<keyword evidence="14" id="KW-0675">Receptor</keyword>
<evidence type="ECO:0000313" key="14">
    <source>
        <dbReference type="EMBL" id="KIL97364.1"/>
    </source>
</evidence>
<dbReference type="RefSeq" id="WP_009870970.1">
    <property type="nucleotide sequence ID" value="NZ_JXSL01000030.1"/>
</dbReference>
<proteinExistence type="inferred from homology"/>
<keyword evidence="4 9" id="KW-0812">Transmembrane</keyword>
<comment type="caution">
    <text evidence="14">The sequence shown here is derived from an EMBL/GenBank/DDBJ whole genome shotgun (WGS) entry which is preliminary data.</text>
</comment>
<dbReference type="Gene3D" id="2.170.130.10">
    <property type="entry name" value="TonB-dependent receptor, plug domain"/>
    <property type="match status" value="1"/>
</dbReference>
<keyword evidence="6 11" id="KW-0798">TonB box</keyword>
<dbReference type="PROSITE" id="PS01156">
    <property type="entry name" value="TONB_DEPENDENT_REC_2"/>
    <property type="match status" value="1"/>
</dbReference>
<dbReference type="InterPro" id="IPR039426">
    <property type="entry name" value="TonB-dep_rcpt-like"/>
</dbReference>
<dbReference type="PANTHER" id="PTHR30069">
    <property type="entry name" value="TONB-DEPENDENT OUTER MEMBRANE RECEPTOR"/>
    <property type="match status" value="1"/>
</dbReference>
<protein>
    <submittedName>
        <fullName evidence="14">TonB dependent receptor</fullName>
    </submittedName>
</protein>
<dbReference type="GO" id="GO:0044718">
    <property type="term" value="P:siderophore transmembrane transport"/>
    <property type="evidence" value="ECO:0007669"/>
    <property type="project" value="TreeGrafter"/>
</dbReference>
<dbReference type="Proteomes" id="UP000031971">
    <property type="component" value="Unassembled WGS sequence"/>
</dbReference>
<evidence type="ECO:0000256" key="6">
    <source>
        <dbReference type="ARBA" id="ARBA00023077"/>
    </source>
</evidence>
<name>A0A0C2YC89_PARME</name>